<feature type="transmembrane region" description="Helical" evidence="1">
    <location>
        <begin position="234"/>
        <end position="254"/>
    </location>
</feature>
<keyword evidence="1" id="KW-0472">Membrane</keyword>
<keyword evidence="1" id="KW-0812">Transmembrane</keyword>
<evidence type="ECO:0000256" key="2">
    <source>
        <dbReference type="SAM" id="SignalP"/>
    </source>
</evidence>
<feature type="signal peptide" evidence="2">
    <location>
        <begin position="1"/>
        <end position="27"/>
    </location>
</feature>
<comment type="caution">
    <text evidence="3">The sequence shown here is derived from an EMBL/GenBank/DDBJ whole genome shotgun (WGS) entry which is preliminary data.</text>
</comment>
<organism evidence="3 4">
    <name type="scientific">Crossiella equi</name>
    <dbReference type="NCBI Taxonomy" id="130796"/>
    <lineage>
        <taxon>Bacteria</taxon>
        <taxon>Bacillati</taxon>
        <taxon>Actinomycetota</taxon>
        <taxon>Actinomycetes</taxon>
        <taxon>Pseudonocardiales</taxon>
        <taxon>Pseudonocardiaceae</taxon>
        <taxon>Crossiella</taxon>
    </lineage>
</organism>
<dbReference type="Proteomes" id="UP001519363">
    <property type="component" value="Unassembled WGS sequence"/>
</dbReference>
<dbReference type="EMBL" id="JAGIOO010000001">
    <property type="protein sequence ID" value="MBP2474572.1"/>
    <property type="molecule type" value="Genomic_DNA"/>
</dbReference>
<name>A0ABS5AE98_9PSEU</name>
<dbReference type="RefSeq" id="WP_086788635.1">
    <property type="nucleotide sequence ID" value="NZ_JAGIOO010000001.1"/>
</dbReference>
<evidence type="ECO:0000313" key="3">
    <source>
        <dbReference type="EMBL" id="MBP2474572.1"/>
    </source>
</evidence>
<proteinExistence type="predicted"/>
<feature type="chain" id="PRO_5045363943" evidence="2">
    <location>
        <begin position="28"/>
        <end position="258"/>
    </location>
</feature>
<keyword evidence="1" id="KW-1133">Transmembrane helix</keyword>
<evidence type="ECO:0000256" key="1">
    <source>
        <dbReference type="SAM" id="Phobius"/>
    </source>
</evidence>
<keyword evidence="4" id="KW-1185">Reference proteome</keyword>
<reference evidence="3 4" key="1">
    <citation type="submission" date="2021-03" db="EMBL/GenBank/DDBJ databases">
        <title>Sequencing the genomes of 1000 actinobacteria strains.</title>
        <authorList>
            <person name="Klenk H.-P."/>
        </authorList>
    </citation>
    <scope>NUCLEOTIDE SEQUENCE [LARGE SCALE GENOMIC DNA]</scope>
    <source>
        <strain evidence="3 4">DSM 44580</strain>
    </source>
</reference>
<protein>
    <submittedName>
        <fullName evidence="3">LPXTG-motif cell wall-anchored protein</fullName>
    </submittedName>
</protein>
<dbReference type="NCBIfam" id="TIGR01167">
    <property type="entry name" value="LPXTG_anchor"/>
    <property type="match status" value="1"/>
</dbReference>
<gene>
    <name evidence="3" type="ORF">JOF53_003444</name>
</gene>
<accession>A0ABS5AE98</accession>
<sequence>MRAIARTLVTAALGAGLLLTGGWGATAAPSAGAPSAQDLAAASQAAANPSVKEVLGRFFQSGPNSSSTGGLSSTGGAPGLDAGAEIAVAPKPVPVFQLAKDFVNGTSAAPGNLAYVAVPATQGAASATLWTVRDEKGSWQVGNIAVGTREHDYAAKLPQGAYLLQEPQINAWYAVDGDQVRRLDAEAAPQSVRDYQRAVAGRYGDKQAGSSYAQSGNAGGYGYAATQPETGTSLPLVLVLVGSLLVLGLGSVFLRRRA</sequence>
<keyword evidence="2" id="KW-0732">Signal</keyword>
<evidence type="ECO:0000313" key="4">
    <source>
        <dbReference type="Proteomes" id="UP001519363"/>
    </source>
</evidence>